<evidence type="ECO:0000256" key="1">
    <source>
        <dbReference type="ARBA" id="ARBA00004613"/>
    </source>
</evidence>
<comment type="similarity">
    <text evidence="2">Belongs to the PBP/GOBP family.</text>
</comment>
<dbReference type="PANTHER" id="PTHR11857">
    <property type="entry name" value="ODORANT BINDING PROTEIN-RELATED"/>
    <property type="match status" value="1"/>
</dbReference>
<evidence type="ECO:0000313" key="6">
    <source>
        <dbReference type="EMBL" id="RZC42570.1"/>
    </source>
</evidence>
<dbReference type="SMART" id="SM00708">
    <property type="entry name" value="PhBP"/>
    <property type="match status" value="1"/>
</dbReference>
<evidence type="ECO:0000256" key="3">
    <source>
        <dbReference type="ARBA" id="ARBA00022525"/>
    </source>
</evidence>
<dbReference type="Gene3D" id="1.10.238.20">
    <property type="entry name" value="Pheromone/general odorant binding protein domain"/>
    <property type="match status" value="1"/>
</dbReference>
<dbReference type="EMBL" id="QDEB01006983">
    <property type="protein sequence ID" value="RZC42570.1"/>
    <property type="molecule type" value="Genomic_DNA"/>
</dbReference>
<protein>
    <submittedName>
        <fullName evidence="6">PBP GOBP domain containing protein</fullName>
    </submittedName>
</protein>
<dbReference type="AlphaFoldDB" id="A0A482WBN9"/>
<organism evidence="6 7">
    <name type="scientific">Asbolus verrucosus</name>
    <name type="common">Desert ironclad beetle</name>
    <dbReference type="NCBI Taxonomy" id="1661398"/>
    <lineage>
        <taxon>Eukaryota</taxon>
        <taxon>Metazoa</taxon>
        <taxon>Ecdysozoa</taxon>
        <taxon>Arthropoda</taxon>
        <taxon>Hexapoda</taxon>
        <taxon>Insecta</taxon>
        <taxon>Pterygota</taxon>
        <taxon>Neoptera</taxon>
        <taxon>Endopterygota</taxon>
        <taxon>Coleoptera</taxon>
        <taxon>Polyphaga</taxon>
        <taxon>Cucujiformia</taxon>
        <taxon>Tenebrionidae</taxon>
        <taxon>Pimeliinae</taxon>
        <taxon>Asbolus</taxon>
    </lineage>
</organism>
<dbReference type="GO" id="GO:0007608">
    <property type="term" value="P:sensory perception of smell"/>
    <property type="evidence" value="ECO:0007669"/>
    <property type="project" value="TreeGrafter"/>
</dbReference>
<feature type="signal peptide" evidence="5">
    <location>
        <begin position="1"/>
        <end position="22"/>
    </location>
</feature>
<dbReference type="PANTHER" id="PTHR11857:SF43">
    <property type="entry name" value="GEO07291P1-RELATED"/>
    <property type="match status" value="1"/>
</dbReference>
<dbReference type="GO" id="GO:0005615">
    <property type="term" value="C:extracellular space"/>
    <property type="evidence" value="ECO:0007669"/>
    <property type="project" value="TreeGrafter"/>
</dbReference>
<comment type="caution">
    <text evidence="6">The sequence shown here is derived from an EMBL/GenBank/DDBJ whole genome shotgun (WGS) entry which is preliminary data.</text>
</comment>
<reference evidence="6 7" key="1">
    <citation type="submission" date="2017-03" db="EMBL/GenBank/DDBJ databases">
        <title>Genome of the blue death feigning beetle - Asbolus verrucosus.</title>
        <authorList>
            <person name="Rider S.D."/>
        </authorList>
    </citation>
    <scope>NUCLEOTIDE SEQUENCE [LARGE SCALE GENOMIC DNA]</scope>
    <source>
        <strain evidence="6">Butters</strain>
        <tissue evidence="6">Head and leg muscle</tissue>
    </source>
</reference>
<dbReference type="InterPro" id="IPR036728">
    <property type="entry name" value="PBP_GOBP_sf"/>
</dbReference>
<name>A0A482WBN9_ASBVE</name>
<proteinExistence type="inferred from homology"/>
<dbReference type="SUPFAM" id="SSF47565">
    <property type="entry name" value="Insect pheromone/odorant-binding proteins"/>
    <property type="match status" value="1"/>
</dbReference>
<evidence type="ECO:0000256" key="4">
    <source>
        <dbReference type="ARBA" id="ARBA00022729"/>
    </source>
</evidence>
<evidence type="ECO:0000256" key="5">
    <source>
        <dbReference type="SAM" id="SignalP"/>
    </source>
</evidence>
<sequence>MKYLAFTLLVIALAAEILTTNGSQPTMEETCANEAGVEQEKVKGFKKGKFYEDSKFKDYVFCLSKKIGYQNDAGDFRNDFLPVIALSKCAVKKDTPQESAYQFFKCYYKDLTGTEGI</sequence>
<gene>
    <name evidence="6" type="ORF">BDFB_007589</name>
</gene>
<keyword evidence="7" id="KW-1185">Reference proteome</keyword>
<keyword evidence="4 5" id="KW-0732">Signal</keyword>
<evidence type="ECO:0000256" key="2">
    <source>
        <dbReference type="ARBA" id="ARBA00008098"/>
    </source>
</evidence>
<dbReference type="OrthoDB" id="8194670at2759"/>
<dbReference type="Proteomes" id="UP000292052">
    <property type="component" value="Unassembled WGS sequence"/>
</dbReference>
<dbReference type="CDD" id="cd23992">
    <property type="entry name" value="PBP_GOBP"/>
    <property type="match status" value="1"/>
</dbReference>
<dbReference type="InterPro" id="IPR006170">
    <property type="entry name" value="PBP/GOBP"/>
</dbReference>
<comment type="subcellular location">
    <subcellularLocation>
        <location evidence="1">Secreted</location>
    </subcellularLocation>
</comment>
<dbReference type="GO" id="GO:0005549">
    <property type="term" value="F:odorant binding"/>
    <property type="evidence" value="ECO:0007669"/>
    <property type="project" value="InterPro"/>
</dbReference>
<keyword evidence="3" id="KW-0964">Secreted</keyword>
<dbReference type="Pfam" id="PF01395">
    <property type="entry name" value="PBP_GOBP"/>
    <property type="match status" value="1"/>
</dbReference>
<accession>A0A482WBN9</accession>
<feature type="chain" id="PRO_5019816423" evidence="5">
    <location>
        <begin position="23"/>
        <end position="117"/>
    </location>
</feature>
<evidence type="ECO:0000313" key="7">
    <source>
        <dbReference type="Proteomes" id="UP000292052"/>
    </source>
</evidence>